<reference evidence="1 2" key="1">
    <citation type="journal article" date="2019" name="Int. J. Syst. Evol. Microbiol.">
        <title>The Global Catalogue of Microorganisms (GCM) 10K type strain sequencing project: providing services to taxonomists for standard genome sequencing and annotation.</title>
        <authorList>
            <consortium name="The Broad Institute Genomics Platform"/>
            <consortium name="The Broad Institute Genome Sequencing Center for Infectious Disease"/>
            <person name="Wu L."/>
            <person name="Ma J."/>
        </authorList>
    </citation>
    <scope>NUCLEOTIDE SEQUENCE [LARGE SCALE GENOMIC DNA]</scope>
    <source>
        <strain evidence="1 2">JCM 14307</strain>
    </source>
</reference>
<evidence type="ECO:0000313" key="1">
    <source>
        <dbReference type="EMBL" id="GAA1719206.1"/>
    </source>
</evidence>
<name>A0ABN2J6V1_9ACTN</name>
<sequence>MSDPDCDCDVLCVVELVCRHGRGVDALELKPDPAGKGTPVRPFIAFLRGPLTAREQVQAGVNTGAVAAILDHDAALAQQRLKLRHVPVFELIVLAHSHHALQSAKAVQSPRVAGCLRH</sequence>
<protein>
    <submittedName>
        <fullName evidence="1">Uncharacterized protein</fullName>
    </submittedName>
</protein>
<dbReference type="EMBL" id="BAAANF010000031">
    <property type="protein sequence ID" value="GAA1719206.1"/>
    <property type="molecule type" value="Genomic_DNA"/>
</dbReference>
<proteinExistence type="predicted"/>
<accession>A0ABN2J6V1</accession>
<comment type="caution">
    <text evidence="1">The sequence shown here is derived from an EMBL/GenBank/DDBJ whole genome shotgun (WGS) entry which is preliminary data.</text>
</comment>
<keyword evidence="2" id="KW-1185">Reference proteome</keyword>
<evidence type="ECO:0000313" key="2">
    <source>
        <dbReference type="Proteomes" id="UP001500280"/>
    </source>
</evidence>
<dbReference type="Proteomes" id="UP001500280">
    <property type="component" value="Unassembled WGS sequence"/>
</dbReference>
<organism evidence="1 2">
    <name type="scientific">Kribbella yunnanensis</name>
    <dbReference type="NCBI Taxonomy" id="190194"/>
    <lineage>
        <taxon>Bacteria</taxon>
        <taxon>Bacillati</taxon>
        <taxon>Actinomycetota</taxon>
        <taxon>Actinomycetes</taxon>
        <taxon>Propionibacteriales</taxon>
        <taxon>Kribbellaceae</taxon>
        <taxon>Kribbella</taxon>
    </lineage>
</organism>
<gene>
    <name evidence="1" type="ORF">GCM10009745_80210</name>
</gene>